<dbReference type="PRINTS" id="PR00039">
    <property type="entry name" value="HTHLYSR"/>
</dbReference>
<dbReference type="Pfam" id="PF03466">
    <property type="entry name" value="LysR_substrate"/>
    <property type="match status" value="1"/>
</dbReference>
<dbReference type="EMBL" id="JAGSHT010000001">
    <property type="protein sequence ID" value="MBZ2194548.1"/>
    <property type="molecule type" value="Genomic_DNA"/>
</dbReference>
<reference evidence="6 7" key="1">
    <citation type="submission" date="2021-04" db="EMBL/GenBank/DDBJ databases">
        <title>Ruania sp. nov., isolated from sandy soil of mangrove forest.</title>
        <authorList>
            <person name="Ge X."/>
            <person name="Huang R."/>
            <person name="Liu W."/>
        </authorList>
    </citation>
    <scope>NUCLEOTIDE SEQUENCE [LARGE SCALE GENOMIC DNA]</scope>
    <source>
        <strain evidence="6 7">N2-46</strain>
    </source>
</reference>
<dbReference type="PANTHER" id="PTHR30346:SF0">
    <property type="entry name" value="HCA OPERON TRANSCRIPTIONAL ACTIVATOR HCAR"/>
    <property type="match status" value="1"/>
</dbReference>
<dbReference type="RefSeq" id="WP_223401557.1">
    <property type="nucleotide sequence ID" value="NZ_JAGSHT010000001.1"/>
</dbReference>
<feature type="domain" description="HTH lysR-type" evidence="5">
    <location>
        <begin position="1"/>
        <end position="59"/>
    </location>
</feature>
<dbReference type="SUPFAM" id="SSF53850">
    <property type="entry name" value="Periplasmic binding protein-like II"/>
    <property type="match status" value="1"/>
</dbReference>
<keyword evidence="3" id="KW-0238">DNA-binding</keyword>
<evidence type="ECO:0000313" key="7">
    <source>
        <dbReference type="Proteomes" id="UP000826651"/>
    </source>
</evidence>
<evidence type="ECO:0000313" key="6">
    <source>
        <dbReference type="EMBL" id="MBZ2194548.1"/>
    </source>
</evidence>
<dbReference type="InterPro" id="IPR036388">
    <property type="entry name" value="WH-like_DNA-bd_sf"/>
</dbReference>
<gene>
    <name evidence="6" type="ORF">KCQ71_00160</name>
</gene>
<comment type="caution">
    <text evidence="6">The sequence shown here is derived from an EMBL/GenBank/DDBJ whole genome shotgun (WGS) entry which is preliminary data.</text>
</comment>
<keyword evidence="4" id="KW-0804">Transcription</keyword>
<dbReference type="Gene3D" id="3.40.190.10">
    <property type="entry name" value="Periplasmic binding protein-like II"/>
    <property type="match status" value="2"/>
</dbReference>
<dbReference type="SUPFAM" id="SSF46785">
    <property type="entry name" value="Winged helix' DNA-binding domain"/>
    <property type="match status" value="1"/>
</dbReference>
<organism evidence="6 7">
    <name type="scientific">Occultella gossypii</name>
    <dbReference type="NCBI Taxonomy" id="2800820"/>
    <lineage>
        <taxon>Bacteria</taxon>
        <taxon>Bacillati</taxon>
        <taxon>Actinomycetota</taxon>
        <taxon>Actinomycetes</taxon>
        <taxon>Micrococcales</taxon>
        <taxon>Ruaniaceae</taxon>
        <taxon>Occultella</taxon>
    </lineage>
</organism>
<evidence type="ECO:0000256" key="1">
    <source>
        <dbReference type="ARBA" id="ARBA00009437"/>
    </source>
</evidence>
<dbReference type="InterPro" id="IPR036390">
    <property type="entry name" value="WH_DNA-bd_sf"/>
</dbReference>
<keyword evidence="2" id="KW-0805">Transcription regulation</keyword>
<sequence length="291" mass="30982">MYTLDQLVGFVAVAEEGSFAGAADRLSMTQPPLSRQVRKLERDVGVELLVRHHRGARPTPAGRVFLDEARRLLARAESSRLRARSVAAGTTGTVRIAFTAVSALTVLGPWASTLTEQLPDVDLILTEMVTGEQVDALLAGEIDVGLARGPARIHPLTARPVASESMVLAVPNGHPLTRLRGAATLSDVAAHPLVTYAPAAARYLYETVAAVFRDADLTPHYVQHVAQVNSVLALVGAGLGVALVPSSVATLHLPSVTYLEVLDIPDHAVQVHCVWRSDNDNPALARALTFI</sequence>
<keyword evidence="7" id="KW-1185">Reference proteome</keyword>
<evidence type="ECO:0000256" key="2">
    <source>
        <dbReference type="ARBA" id="ARBA00023015"/>
    </source>
</evidence>
<evidence type="ECO:0000259" key="5">
    <source>
        <dbReference type="PROSITE" id="PS50931"/>
    </source>
</evidence>
<comment type="similarity">
    <text evidence="1">Belongs to the LysR transcriptional regulatory family.</text>
</comment>
<evidence type="ECO:0000256" key="4">
    <source>
        <dbReference type="ARBA" id="ARBA00023163"/>
    </source>
</evidence>
<evidence type="ECO:0000256" key="3">
    <source>
        <dbReference type="ARBA" id="ARBA00023125"/>
    </source>
</evidence>
<proteinExistence type="inferred from homology"/>
<dbReference type="PANTHER" id="PTHR30346">
    <property type="entry name" value="TRANSCRIPTIONAL DUAL REGULATOR HCAR-RELATED"/>
    <property type="match status" value="1"/>
</dbReference>
<protein>
    <submittedName>
        <fullName evidence="6">LysR family transcriptional regulator</fullName>
    </submittedName>
</protein>
<name>A0ABS7S3R8_9MICO</name>
<dbReference type="Pfam" id="PF00126">
    <property type="entry name" value="HTH_1"/>
    <property type="match status" value="1"/>
</dbReference>
<dbReference type="Proteomes" id="UP000826651">
    <property type="component" value="Unassembled WGS sequence"/>
</dbReference>
<accession>A0ABS7S3R8</accession>
<dbReference type="InterPro" id="IPR000847">
    <property type="entry name" value="LysR_HTH_N"/>
</dbReference>
<dbReference type="Gene3D" id="1.10.10.10">
    <property type="entry name" value="Winged helix-like DNA-binding domain superfamily/Winged helix DNA-binding domain"/>
    <property type="match status" value="1"/>
</dbReference>
<dbReference type="InterPro" id="IPR005119">
    <property type="entry name" value="LysR_subst-bd"/>
</dbReference>
<dbReference type="PROSITE" id="PS50931">
    <property type="entry name" value="HTH_LYSR"/>
    <property type="match status" value="1"/>
</dbReference>